<sequence length="287" mass="33169">MKKVQLKVIEEIVDFTSEDLNESTKELANFDFTSDNRIEDEIEDFFTKIFLKKGDWASFDIHLNENIIYIEITLIFTNPELLTEDFAVQKTVLNECSKYVEENSKSIIENQKFTSTDLDGYLISINQPGISTLNYINLKQAFDKENINYKIESKFTNQTEVGAGGGESDIILFIANTVASGVSWDVVKSIITTNIDYFSHKGFLSNVIEKRKFKKVRKIVADKARVDEENLILHEFVNEVENVKMVFKSPNGYIYICCDSEKDIRKYKLSNKKTIFQLFRSETTEKN</sequence>
<name>A0A1I4H7B5_9BACI</name>
<dbReference type="Proteomes" id="UP000198565">
    <property type="component" value="Unassembled WGS sequence"/>
</dbReference>
<evidence type="ECO:0000313" key="1">
    <source>
        <dbReference type="EMBL" id="SFL37281.1"/>
    </source>
</evidence>
<evidence type="ECO:0000313" key="2">
    <source>
        <dbReference type="Proteomes" id="UP000198565"/>
    </source>
</evidence>
<protein>
    <submittedName>
        <fullName evidence="1">Uncharacterized protein</fullName>
    </submittedName>
</protein>
<dbReference type="RefSeq" id="WP_091479903.1">
    <property type="nucleotide sequence ID" value="NZ_FOTR01000001.1"/>
</dbReference>
<keyword evidence="2" id="KW-1185">Reference proteome</keyword>
<accession>A0A1I4H7B5</accession>
<gene>
    <name evidence="1" type="ORF">SAMN04487943_101226</name>
</gene>
<reference evidence="2" key="1">
    <citation type="submission" date="2016-10" db="EMBL/GenBank/DDBJ databases">
        <authorList>
            <person name="Varghese N."/>
            <person name="Submissions S."/>
        </authorList>
    </citation>
    <scope>NUCLEOTIDE SEQUENCE [LARGE SCALE GENOMIC DNA]</scope>
    <source>
        <strain evidence="2">CGMCC 1.4250</strain>
    </source>
</reference>
<dbReference type="EMBL" id="FOTR01000001">
    <property type="protein sequence ID" value="SFL37281.1"/>
    <property type="molecule type" value="Genomic_DNA"/>
</dbReference>
<proteinExistence type="predicted"/>
<organism evidence="1 2">
    <name type="scientific">Gracilibacillus orientalis</name>
    <dbReference type="NCBI Taxonomy" id="334253"/>
    <lineage>
        <taxon>Bacteria</taxon>
        <taxon>Bacillati</taxon>
        <taxon>Bacillota</taxon>
        <taxon>Bacilli</taxon>
        <taxon>Bacillales</taxon>
        <taxon>Bacillaceae</taxon>
        <taxon>Gracilibacillus</taxon>
    </lineage>
</organism>
<dbReference type="AlphaFoldDB" id="A0A1I4H7B5"/>